<feature type="signal peptide" evidence="1">
    <location>
        <begin position="1"/>
        <end position="16"/>
    </location>
</feature>
<evidence type="ECO:0000259" key="2">
    <source>
        <dbReference type="PROSITE" id="PS51820"/>
    </source>
</evidence>
<dbReference type="PANTHER" id="PTHR36578:SF2">
    <property type="entry name" value="PA14 DOMAIN-CONTAINING PROTEIN"/>
    <property type="match status" value="1"/>
</dbReference>
<dbReference type="InterPro" id="IPR037524">
    <property type="entry name" value="PA14/GLEYA"/>
</dbReference>
<feature type="chain" id="PRO_5001703586" description="PA14 domain-containing protein" evidence="1">
    <location>
        <begin position="17"/>
        <end position="609"/>
    </location>
</feature>
<evidence type="ECO:0000256" key="1">
    <source>
        <dbReference type="SAM" id="SignalP"/>
    </source>
</evidence>
<dbReference type="EMBL" id="KL584751">
    <property type="protein sequence ID" value="KEQ98704.1"/>
    <property type="molecule type" value="Genomic_DNA"/>
</dbReference>
<dbReference type="GeneID" id="25363118"/>
<reference evidence="3 4" key="1">
    <citation type="journal article" date="2014" name="BMC Genomics">
        <title>Genome sequencing of four Aureobasidium pullulans varieties: biotechnological potential, stress tolerance, and description of new species.</title>
        <authorList>
            <person name="Gostin Ar C."/>
            <person name="Ohm R.A."/>
            <person name="Kogej T."/>
            <person name="Sonjak S."/>
            <person name="Turk M."/>
            <person name="Zajc J."/>
            <person name="Zalar P."/>
            <person name="Grube M."/>
            <person name="Sun H."/>
            <person name="Han J."/>
            <person name="Sharma A."/>
            <person name="Chiniquy J."/>
            <person name="Ngan C.Y."/>
            <person name="Lipzen A."/>
            <person name="Barry K."/>
            <person name="Grigoriev I.V."/>
            <person name="Gunde-Cimerman N."/>
        </authorList>
    </citation>
    <scope>NUCLEOTIDE SEQUENCE [LARGE SCALE GENOMIC DNA]</scope>
    <source>
        <strain evidence="3 4">EXF-2481</strain>
    </source>
</reference>
<dbReference type="SUPFAM" id="SSF56988">
    <property type="entry name" value="Anthrax protective antigen"/>
    <property type="match status" value="1"/>
</dbReference>
<dbReference type="Gene3D" id="2.60.120.1560">
    <property type="match status" value="1"/>
</dbReference>
<organism evidence="3 4">
    <name type="scientific">Aureobasidium subglaciale (strain EXF-2481)</name>
    <name type="common">Aureobasidium pullulans var. subglaciale</name>
    <dbReference type="NCBI Taxonomy" id="1043005"/>
    <lineage>
        <taxon>Eukaryota</taxon>
        <taxon>Fungi</taxon>
        <taxon>Dikarya</taxon>
        <taxon>Ascomycota</taxon>
        <taxon>Pezizomycotina</taxon>
        <taxon>Dothideomycetes</taxon>
        <taxon>Dothideomycetidae</taxon>
        <taxon>Dothideales</taxon>
        <taxon>Saccotheciaceae</taxon>
        <taxon>Aureobasidium</taxon>
    </lineage>
</organism>
<dbReference type="AlphaFoldDB" id="A0A074YRC0"/>
<keyword evidence="4" id="KW-1185">Reference proteome</keyword>
<dbReference type="Proteomes" id="UP000030641">
    <property type="component" value="Unassembled WGS sequence"/>
</dbReference>
<dbReference type="HOGENOM" id="CLU_022878_2_0_1"/>
<feature type="domain" description="PA14" evidence="2">
    <location>
        <begin position="418"/>
        <end position="586"/>
    </location>
</feature>
<sequence length="609" mass="64973">MRAVAAFAACVAFANAQTFDMGMILAAEPVPTPSVPVVYVTGDAATTTASATTVSYVETQAAASVWSEIVAEAAASSTTLGKRAASTCVPQPTGIFHNSNPDTASAFVGDAYYSSIASAAPTPAGYVNTFTNLQASNNAYGYLGFQLLKTYDTQLCSQQCDKINGCLAFNVYFERDPSVDPNDSSCSSPSSVTQIKCVFFGGPVLVSNALNAVQWRNKFQVVIAGSNGYVNQTITPAFGYDEPIDLGDATINAPLDCSGHDTFMQSKLFTSGPFDANLCASACSAQNVYNLAHPPTEGKIKTCQFFTTYLLYKNGIALGQTCSLYTMAWNQTYNTNKGYYYGNDHYTVGYSYAFTNSTNPGTSSAVCGSSASPTSISSSTTKVSSPTTLATSFTQSSTSTPTPLLPDTSCNNAGLEYAYYSSLLTTIWDYSTPSYGLSPSDYRTILPNYTSTTTMIGGFAWNTYHQTSHIYNSTLALENDKMILNHRGYFFAPSSGNYTFSIPTCDDVAFFWLGESAYSGFNSSNYLILDNQGSGTKSATVTLMAGIYYPIRLIYGNVGGGPGSLYFQVEQGDEVVGDWRSTESPYFVRYSCHGTAAAAPAFAAFGQES</sequence>
<name>A0A074YRC0_AURSE</name>
<dbReference type="PROSITE" id="PS51820">
    <property type="entry name" value="PA14"/>
    <property type="match status" value="1"/>
</dbReference>
<accession>A0A074YRC0</accession>
<evidence type="ECO:0000313" key="4">
    <source>
        <dbReference type="Proteomes" id="UP000030641"/>
    </source>
</evidence>
<dbReference type="Pfam" id="PF10528">
    <property type="entry name" value="GLEYA"/>
    <property type="match status" value="1"/>
</dbReference>
<dbReference type="PANTHER" id="PTHR36578">
    <property type="entry name" value="CHROMOSOME 15, WHOLE GENOME SHOTGUN SEQUENCE"/>
    <property type="match status" value="1"/>
</dbReference>
<dbReference type="InParanoid" id="A0A074YRC0"/>
<evidence type="ECO:0000313" key="3">
    <source>
        <dbReference type="EMBL" id="KEQ98704.1"/>
    </source>
</evidence>
<dbReference type="RefSeq" id="XP_013347285.1">
    <property type="nucleotide sequence ID" value="XM_013491831.1"/>
</dbReference>
<proteinExistence type="predicted"/>
<protein>
    <recommendedName>
        <fullName evidence="2">PA14 domain-containing protein</fullName>
    </recommendedName>
</protein>
<keyword evidence="1" id="KW-0732">Signal</keyword>
<dbReference type="InterPro" id="IPR018871">
    <property type="entry name" value="GLEYA_adhesin_domain"/>
</dbReference>
<dbReference type="OrthoDB" id="271448at2759"/>
<dbReference type="STRING" id="1043005.A0A074YRC0"/>
<gene>
    <name evidence="3" type="ORF">AUEXF2481DRAFT_25966</name>
</gene>